<dbReference type="InterPro" id="IPR052708">
    <property type="entry name" value="PxpC"/>
</dbReference>
<evidence type="ECO:0000313" key="6">
    <source>
        <dbReference type="Proteomes" id="UP001595453"/>
    </source>
</evidence>
<dbReference type="Pfam" id="PF02626">
    <property type="entry name" value="CT_A_B"/>
    <property type="match status" value="1"/>
</dbReference>
<evidence type="ECO:0000313" key="5">
    <source>
        <dbReference type="EMBL" id="MFC3032125.1"/>
    </source>
</evidence>
<dbReference type="InterPro" id="IPR003778">
    <property type="entry name" value="CT_A_B"/>
</dbReference>
<dbReference type="SMART" id="SM00797">
    <property type="entry name" value="AHS2"/>
    <property type="match status" value="1"/>
</dbReference>
<name>A0ABV7CHP2_9GAMM</name>
<comment type="caution">
    <text evidence="5">The sequence shown here is derived from an EMBL/GenBank/DDBJ whole genome shotgun (WGS) entry which is preliminary data.</text>
</comment>
<keyword evidence="2" id="KW-0378">Hydrolase</keyword>
<keyword evidence="3" id="KW-0067">ATP-binding</keyword>
<dbReference type="InterPro" id="IPR029000">
    <property type="entry name" value="Cyclophilin-like_dom_sf"/>
</dbReference>
<evidence type="ECO:0000256" key="1">
    <source>
        <dbReference type="ARBA" id="ARBA00022741"/>
    </source>
</evidence>
<keyword evidence="6" id="KW-1185">Reference proteome</keyword>
<accession>A0ABV7CHP2</accession>
<organism evidence="5 6">
    <name type="scientific">Pseudoalteromonas fenneropenaei</name>
    <dbReference type="NCBI Taxonomy" id="1737459"/>
    <lineage>
        <taxon>Bacteria</taxon>
        <taxon>Pseudomonadati</taxon>
        <taxon>Pseudomonadota</taxon>
        <taxon>Gammaproteobacteria</taxon>
        <taxon>Alteromonadales</taxon>
        <taxon>Pseudoalteromonadaceae</taxon>
        <taxon>Pseudoalteromonas</taxon>
    </lineage>
</organism>
<reference evidence="6" key="1">
    <citation type="journal article" date="2019" name="Int. J. Syst. Evol. Microbiol.">
        <title>The Global Catalogue of Microorganisms (GCM) 10K type strain sequencing project: providing services to taxonomists for standard genome sequencing and annotation.</title>
        <authorList>
            <consortium name="The Broad Institute Genomics Platform"/>
            <consortium name="The Broad Institute Genome Sequencing Center for Infectious Disease"/>
            <person name="Wu L."/>
            <person name="Ma J."/>
        </authorList>
    </citation>
    <scope>NUCLEOTIDE SEQUENCE [LARGE SCALE GENOMIC DNA]</scope>
    <source>
        <strain evidence="6">KCTC 42730</strain>
    </source>
</reference>
<dbReference type="PANTHER" id="PTHR43309">
    <property type="entry name" value="5-OXOPROLINASE SUBUNIT C"/>
    <property type="match status" value="1"/>
</dbReference>
<keyword evidence="1" id="KW-0547">Nucleotide-binding</keyword>
<feature type="domain" description="Carboxyltransferase" evidence="4">
    <location>
        <begin position="24"/>
        <end position="301"/>
    </location>
</feature>
<proteinExistence type="predicted"/>
<evidence type="ECO:0000256" key="2">
    <source>
        <dbReference type="ARBA" id="ARBA00022801"/>
    </source>
</evidence>
<sequence>MTITVIAPGPLTTIQDLGRHGYRHLGVATAGVLDPLALRLGNRLVGNQDNAAGLEITFGNAQLRFDSPCTFVLMGACLQASLDQQPIAPGFRIQAKKGSMLQLRGRKNSLRAYLCVAGGIAVDTVMDSCATDLQAQFGGLKGRALQAGDVIKLGTPPKATLKSCVGFRLPPYQQNIRVLPGPHRHLLPNDAFAQLLEHDWQIAKCSNRMGARLDTNDNAQLHHHLDLPSQAVHPGVIQLPPSGSPIVLLQDCQTTGGYPIIGQVVGADLRHFAQLGALQYCRFVAADFSSALAATREQELHLARADIALNYNNND</sequence>
<evidence type="ECO:0000256" key="3">
    <source>
        <dbReference type="ARBA" id="ARBA00022840"/>
    </source>
</evidence>
<dbReference type="RefSeq" id="WP_377122119.1">
    <property type="nucleotide sequence ID" value="NZ_JBHRSD010000011.1"/>
</dbReference>
<evidence type="ECO:0000259" key="4">
    <source>
        <dbReference type="SMART" id="SM00797"/>
    </source>
</evidence>
<dbReference type="PANTHER" id="PTHR43309:SF3">
    <property type="entry name" value="5-OXOPROLINASE SUBUNIT C"/>
    <property type="match status" value="1"/>
</dbReference>
<protein>
    <submittedName>
        <fullName evidence="5">Biotin-dependent carboxyltransferase family protein</fullName>
    </submittedName>
</protein>
<dbReference type="SUPFAM" id="SSF50891">
    <property type="entry name" value="Cyclophilin-like"/>
    <property type="match status" value="1"/>
</dbReference>
<gene>
    <name evidence="5" type="ORF">ACFOEE_06310</name>
</gene>
<dbReference type="Proteomes" id="UP001595453">
    <property type="component" value="Unassembled WGS sequence"/>
</dbReference>
<dbReference type="EMBL" id="JBHRSD010000011">
    <property type="protein sequence ID" value="MFC3032125.1"/>
    <property type="molecule type" value="Genomic_DNA"/>
</dbReference>
<dbReference type="Gene3D" id="2.40.100.10">
    <property type="entry name" value="Cyclophilin-like"/>
    <property type="match status" value="1"/>
</dbReference>
<dbReference type="NCBIfam" id="TIGR00724">
    <property type="entry name" value="urea_amlyse_rel"/>
    <property type="match status" value="1"/>
</dbReference>